<dbReference type="Gene3D" id="2.40.128.20">
    <property type="match status" value="1"/>
</dbReference>
<dbReference type="InterPro" id="IPR012674">
    <property type="entry name" value="Calycin"/>
</dbReference>
<dbReference type="KEGG" id="prt:AUC31_13890"/>
<dbReference type="InterPro" id="IPR015231">
    <property type="entry name" value="DUF1934"/>
</dbReference>
<dbReference type="STRING" id="200991.AUC31_13890"/>
<dbReference type="EMBL" id="CP013659">
    <property type="protein sequence ID" value="ALS76216.1"/>
    <property type="molecule type" value="Genomic_DNA"/>
</dbReference>
<evidence type="ECO:0008006" key="3">
    <source>
        <dbReference type="Google" id="ProtNLM"/>
    </source>
</evidence>
<protein>
    <recommendedName>
        <fullName evidence="3">DUF1934 domain-containing protein</fullName>
    </recommendedName>
</protein>
<dbReference type="Pfam" id="PF09148">
    <property type="entry name" value="DUF1934"/>
    <property type="match status" value="1"/>
</dbReference>
<accession>A0A0U2XUD9</accession>
<dbReference type="Proteomes" id="UP000067683">
    <property type="component" value="Chromosome"/>
</dbReference>
<organism evidence="1 2">
    <name type="scientific">Planococcus rifietoensis</name>
    <dbReference type="NCBI Taxonomy" id="200991"/>
    <lineage>
        <taxon>Bacteria</taxon>
        <taxon>Bacillati</taxon>
        <taxon>Bacillota</taxon>
        <taxon>Bacilli</taxon>
        <taxon>Bacillales</taxon>
        <taxon>Caryophanaceae</taxon>
        <taxon>Planococcus</taxon>
    </lineage>
</organism>
<name>A0A0U2XUD9_9BACL</name>
<dbReference type="AlphaFoldDB" id="A0A0U2XUD9"/>
<dbReference type="SUPFAM" id="SSF50814">
    <property type="entry name" value="Lipocalins"/>
    <property type="match status" value="1"/>
</dbReference>
<evidence type="ECO:0000313" key="2">
    <source>
        <dbReference type="Proteomes" id="UP000067683"/>
    </source>
</evidence>
<keyword evidence="2" id="KW-1185">Reference proteome</keyword>
<proteinExistence type="predicted"/>
<dbReference type="RefSeq" id="WP_058382919.1">
    <property type="nucleotide sequence ID" value="NZ_CP013659.2"/>
</dbReference>
<gene>
    <name evidence="1" type="ORF">AUC31_13890</name>
</gene>
<dbReference type="OrthoDB" id="2352933at2"/>
<evidence type="ECO:0000313" key="1">
    <source>
        <dbReference type="EMBL" id="ALS76216.1"/>
    </source>
</evidence>
<sequence>MKKSVKIKLTTIIRQPGAEDQVMELRSEGVLTEKNGRRYLQYDERQDDLDIRTTVKLGETDAVVMRSGGLQMRLPFLLDKEQTGNLRHGEESFMLTTKAHELIMTESRFKVRYDLALGNDFAGEYEMEIQFTEGTK</sequence>
<reference evidence="1" key="1">
    <citation type="submission" date="2016-01" db="EMBL/GenBank/DDBJ databases">
        <title>Complete genome of Planococcus rifietoensis type strain M8.</title>
        <authorList>
            <person name="See-Too W.S."/>
        </authorList>
    </citation>
    <scope>NUCLEOTIDE SEQUENCE [LARGE SCALE GENOMIC DNA]</scope>
    <source>
        <strain evidence="1">M8</strain>
    </source>
</reference>